<gene>
    <name evidence="4" type="ordered locus">bgla_3p0610</name>
</gene>
<feature type="region of interest" description="Disordered" evidence="2">
    <location>
        <begin position="141"/>
        <end position="239"/>
    </location>
</feature>
<dbReference type="KEGG" id="bgd:bgla_3p0610"/>
<evidence type="ECO:0000256" key="3">
    <source>
        <dbReference type="SAM" id="Phobius"/>
    </source>
</evidence>
<dbReference type="AlphaFoldDB" id="F2LSG6"/>
<feature type="coiled-coil region" evidence="1">
    <location>
        <begin position="81"/>
        <end position="108"/>
    </location>
</feature>
<evidence type="ECO:0000313" key="5">
    <source>
        <dbReference type="Proteomes" id="UP000008316"/>
    </source>
</evidence>
<proteinExistence type="predicted"/>
<dbReference type="HOGENOM" id="CLU_046972_1_1_4"/>
<protein>
    <submittedName>
        <fullName evidence="4">Sex pilus assembly protein TraB</fullName>
    </submittedName>
</protein>
<feature type="compositionally biased region" description="Polar residues" evidence="2">
    <location>
        <begin position="155"/>
        <end position="165"/>
    </location>
</feature>
<keyword evidence="3" id="KW-1133">Transmembrane helix</keyword>
<geneLocation type="plasmid" evidence="4 5">
    <name>bgla_3p</name>
</geneLocation>
<keyword evidence="3" id="KW-0812">Transmembrane</keyword>
<dbReference type="Proteomes" id="UP000008316">
    <property type="component" value="Plasmid bgla_3p"/>
</dbReference>
<organism evidence="4 5">
    <name type="scientific">Burkholderia gladioli (strain BSR3)</name>
    <dbReference type="NCBI Taxonomy" id="999541"/>
    <lineage>
        <taxon>Bacteria</taxon>
        <taxon>Pseudomonadati</taxon>
        <taxon>Pseudomonadota</taxon>
        <taxon>Betaproteobacteria</taxon>
        <taxon>Burkholderiales</taxon>
        <taxon>Burkholderiaceae</taxon>
        <taxon>Burkholderia</taxon>
    </lineage>
</organism>
<dbReference type="RefSeq" id="WP_013691897.1">
    <property type="nucleotide sequence ID" value="NC_015378.1"/>
</dbReference>
<keyword evidence="4" id="KW-0614">Plasmid</keyword>
<keyword evidence="1" id="KW-0175">Coiled coil</keyword>
<evidence type="ECO:0000256" key="1">
    <source>
        <dbReference type="SAM" id="Coils"/>
    </source>
</evidence>
<dbReference type="EMBL" id="CP002603">
    <property type="protein sequence ID" value="AEA65762.1"/>
    <property type="molecule type" value="Genomic_DNA"/>
</dbReference>
<dbReference type="Pfam" id="PF03743">
    <property type="entry name" value="TrbI"/>
    <property type="match status" value="1"/>
</dbReference>
<keyword evidence="3" id="KW-0472">Membrane</keyword>
<dbReference type="CDD" id="cd16430">
    <property type="entry name" value="TraB"/>
    <property type="match status" value="1"/>
</dbReference>
<feature type="transmembrane region" description="Helical" evidence="3">
    <location>
        <begin position="21"/>
        <end position="39"/>
    </location>
</feature>
<evidence type="ECO:0000256" key="2">
    <source>
        <dbReference type="SAM" id="MobiDB-lite"/>
    </source>
</evidence>
<sequence>MKLLDNLIRSWKLADADKRKRMMVGAASVGIIAGFFLMSKASHKPPPSQDTTLDTTVVEPPKRNVDLETLNATLTSVQRQMQDSTVHLNNLDQQMQQVQSNLMNRINDVASGKMTDKNLQQHIDDTITKEVATEVAKQHPMGQPGLVSVPGMPGSNLNPASTDPSYPTLPLGPGGADASKPGGDTPAKPALQLSDDDSGDSANGANGASDAAGGSAAPLHISPNASDADRATAANTSHKQETWLPAGALFSGVLINGMDAPASQASQRQPTPVLIRVKKDAILPNYYTADIKECFVLASGYGSMSSERAYMRTERLSCIRNDGGVIETALDGYITGEDGKVGMRGRLVSKEGAVIARTLAAGFIGAFGQGLSTGLSGASQYGGGLTISSQQQIPMSTVIRDSAGAGIGNAFDRVAEFYLDIAKEMVPVVEVDAGREADIILVHGVSLKLGQH</sequence>
<accession>F2LSG6</accession>
<feature type="compositionally biased region" description="Low complexity" evidence="2">
    <location>
        <begin position="200"/>
        <end position="217"/>
    </location>
</feature>
<evidence type="ECO:0000313" key="4">
    <source>
        <dbReference type="EMBL" id="AEA65762.1"/>
    </source>
</evidence>
<name>F2LSG6_BURGS</name>
<reference evidence="4 5" key="1">
    <citation type="journal article" date="2011" name="J. Bacteriol.">
        <title>Complete genome sequence of Burkholderia gladioli BSR3.</title>
        <authorList>
            <person name="Seo Y.S."/>
            <person name="Lim J."/>
            <person name="Choi B.S."/>
            <person name="Kim H."/>
            <person name="Goo E."/>
            <person name="Lee B."/>
            <person name="Lim J.S."/>
            <person name="Choi I.Y."/>
            <person name="Moon J.S."/>
            <person name="Kim J."/>
            <person name="Hwang I."/>
        </authorList>
    </citation>
    <scope>NUCLEOTIDE SEQUENCE [LARGE SCALE GENOMIC DNA]</scope>
    <source>
        <strain evidence="4 5">BSR3</strain>
        <plasmid evidence="4">bgla_3p</plasmid>
    </source>
</reference>
<dbReference type="InterPro" id="IPR005498">
    <property type="entry name" value="T4SS_VirB10/TraB/TrbI"/>
</dbReference>
<keyword evidence="5" id="KW-1185">Reference proteome</keyword>